<accession>A0A8D2MEA1</accession>
<evidence type="ECO:0000313" key="2">
    <source>
        <dbReference type="Proteomes" id="UP000694413"/>
    </source>
</evidence>
<reference evidence="1" key="2">
    <citation type="submission" date="2025-09" db="UniProtKB">
        <authorList>
            <consortium name="Ensembl"/>
        </authorList>
    </citation>
    <scope>IDENTIFICATION</scope>
</reference>
<dbReference type="AlphaFoldDB" id="A0A8D2MEA1"/>
<reference evidence="1" key="1">
    <citation type="submission" date="2025-08" db="UniProtKB">
        <authorList>
            <consortium name="Ensembl"/>
        </authorList>
    </citation>
    <scope>IDENTIFICATION</scope>
</reference>
<proteinExistence type="predicted"/>
<name>A0A8D2MEA1_ZONAL</name>
<dbReference type="Ensembl" id="ENSZALT00000008703.1">
    <property type="protein sequence ID" value="ENSZALP00000005895.1"/>
    <property type="gene ID" value="ENSZALG00000005463.1"/>
</dbReference>
<dbReference type="Proteomes" id="UP000694413">
    <property type="component" value="Unassembled WGS sequence"/>
</dbReference>
<evidence type="ECO:0000313" key="1">
    <source>
        <dbReference type="Ensembl" id="ENSZALP00000005895.1"/>
    </source>
</evidence>
<sequence>SIYFTSAEAEIKSLQPELSGVMIHSTLRKQSLTHPSYAAKTSWAQGQSCHSRDNHDTQSIIIRFQKASTHTEQHHTTPEGFRHLFFVFFSRTFYTSPVDALPLSALCSLWCWVSVPGHSLALCCQCCSPAAHSCAHWG</sequence>
<protein>
    <submittedName>
        <fullName evidence="1">Uncharacterized protein</fullName>
    </submittedName>
</protein>
<organism evidence="1 2">
    <name type="scientific">Zonotrichia albicollis</name>
    <name type="common">White-throated sparrow</name>
    <name type="synonym">Fringilla albicollis</name>
    <dbReference type="NCBI Taxonomy" id="44394"/>
    <lineage>
        <taxon>Eukaryota</taxon>
        <taxon>Metazoa</taxon>
        <taxon>Chordata</taxon>
        <taxon>Craniata</taxon>
        <taxon>Vertebrata</taxon>
        <taxon>Euteleostomi</taxon>
        <taxon>Archelosauria</taxon>
        <taxon>Archosauria</taxon>
        <taxon>Dinosauria</taxon>
        <taxon>Saurischia</taxon>
        <taxon>Theropoda</taxon>
        <taxon>Coelurosauria</taxon>
        <taxon>Aves</taxon>
        <taxon>Neognathae</taxon>
        <taxon>Neoaves</taxon>
        <taxon>Telluraves</taxon>
        <taxon>Australaves</taxon>
        <taxon>Passeriformes</taxon>
        <taxon>Passerellidae</taxon>
        <taxon>Zonotrichia</taxon>
    </lineage>
</organism>
<keyword evidence="2" id="KW-1185">Reference proteome</keyword>